<dbReference type="InterPro" id="IPR009937">
    <property type="entry name" value="Phage_holin_3_6"/>
</dbReference>
<dbReference type="AlphaFoldDB" id="A0A0W8ICF3"/>
<gene>
    <name evidence="2" type="ORF">AVL62_15995</name>
</gene>
<keyword evidence="1" id="KW-1133">Transmembrane helix</keyword>
<organism evidence="2 3">
    <name type="scientific">Serinicoccus chungangensis</name>
    <dbReference type="NCBI Taxonomy" id="767452"/>
    <lineage>
        <taxon>Bacteria</taxon>
        <taxon>Bacillati</taxon>
        <taxon>Actinomycetota</taxon>
        <taxon>Actinomycetes</taxon>
        <taxon>Micrococcales</taxon>
        <taxon>Ornithinimicrobiaceae</taxon>
        <taxon>Serinicoccus</taxon>
    </lineage>
</organism>
<evidence type="ECO:0008006" key="4">
    <source>
        <dbReference type="Google" id="ProtNLM"/>
    </source>
</evidence>
<dbReference type="EMBL" id="LQBL01000004">
    <property type="protein sequence ID" value="KUG57626.1"/>
    <property type="molecule type" value="Genomic_DNA"/>
</dbReference>
<evidence type="ECO:0000256" key="1">
    <source>
        <dbReference type="SAM" id="Phobius"/>
    </source>
</evidence>
<name>A0A0W8ICF3_9MICO</name>
<reference evidence="2 3" key="1">
    <citation type="submission" date="2015-12" db="EMBL/GenBank/DDBJ databases">
        <title>Serinicoccus chungangenesis strain CD08_5 genome sequencing and assembly.</title>
        <authorList>
            <person name="Chander A.M."/>
            <person name="Kaur G."/>
            <person name="Nair G.R."/>
            <person name="Dhawan D.K."/>
            <person name="Kochhar R.K."/>
            <person name="Mayilraj S."/>
            <person name="Bhadada S.K."/>
        </authorList>
    </citation>
    <scope>NUCLEOTIDE SEQUENCE [LARGE SCALE GENOMIC DNA]</scope>
    <source>
        <strain evidence="2 3">CD08_5</strain>
    </source>
</reference>
<feature type="transmembrane region" description="Helical" evidence="1">
    <location>
        <begin position="89"/>
        <end position="109"/>
    </location>
</feature>
<comment type="caution">
    <text evidence="2">The sequence shown here is derived from an EMBL/GenBank/DDBJ whole genome shotgun (WGS) entry which is preliminary data.</text>
</comment>
<keyword evidence="1" id="KW-0472">Membrane</keyword>
<evidence type="ECO:0000313" key="3">
    <source>
        <dbReference type="Proteomes" id="UP000054837"/>
    </source>
</evidence>
<keyword evidence="3" id="KW-1185">Reference proteome</keyword>
<dbReference type="OrthoDB" id="4870234at2"/>
<dbReference type="Proteomes" id="UP000054837">
    <property type="component" value="Unassembled WGS sequence"/>
</dbReference>
<dbReference type="Pfam" id="PF07332">
    <property type="entry name" value="Phage_holin_3_6"/>
    <property type="match status" value="1"/>
</dbReference>
<protein>
    <recommendedName>
        <fullName evidence="4">Phage holin family protein</fullName>
    </recommendedName>
</protein>
<evidence type="ECO:0000313" key="2">
    <source>
        <dbReference type="EMBL" id="KUG57626.1"/>
    </source>
</evidence>
<feature type="transmembrane region" description="Helical" evidence="1">
    <location>
        <begin position="57"/>
        <end position="83"/>
    </location>
</feature>
<dbReference type="STRING" id="767452.AVL62_15995"/>
<keyword evidence="1" id="KW-0812">Transmembrane</keyword>
<proteinExistence type="predicted"/>
<sequence length="142" mass="14813">MTWRGLVAERFTPDTDHASTGELIGRLSEQTSTLIRDEMRLAQAELSAKAKNAGVGIGMFGAGGLLAFFGIAALITTAILALALVLPPWAAAGIVTLLLFAAAAVVSLVGKKRVQEATPAKPERAMDNVKQDIEQVKGAAQS</sequence>
<accession>A0A0W8ICF3</accession>